<dbReference type="EMBL" id="FNDD01000068">
    <property type="protein sequence ID" value="SDI11282.1"/>
    <property type="molecule type" value="Genomic_DNA"/>
</dbReference>
<proteinExistence type="predicted"/>
<protein>
    <submittedName>
        <fullName evidence="1">Uncharacterized protein</fullName>
    </submittedName>
</protein>
<sequence>MSKEDYTFIRSKTLADLPHLPAHLVIEWLQGQHQCIGEAVAKACYQQLARQ</sequence>
<reference evidence="1 2" key="1">
    <citation type="submission" date="2016-10" db="EMBL/GenBank/DDBJ databases">
        <authorList>
            <person name="de Groot N.N."/>
        </authorList>
    </citation>
    <scope>NUCLEOTIDE SEQUENCE [LARGE SCALE GENOMIC DNA]</scope>
    <source>
        <strain evidence="1 2">CGMCC 1.10228</strain>
    </source>
</reference>
<gene>
    <name evidence="1" type="ORF">SAMN04488136_1682</name>
</gene>
<dbReference type="Proteomes" id="UP000198854">
    <property type="component" value="Unassembled WGS sequence"/>
</dbReference>
<evidence type="ECO:0000313" key="1">
    <source>
        <dbReference type="EMBL" id="SDI11282.1"/>
    </source>
</evidence>
<dbReference type="AlphaFoldDB" id="A0A1G8HXJ3"/>
<organism evidence="1 2">
    <name type="scientific">Vibrio xiamenensis</name>
    <dbReference type="NCBI Taxonomy" id="861298"/>
    <lineage>
        <taxon>Bacteria</taxon>
        <taxon>Pseudomonadati</taxon>
        <taxon>Pseudomonadota</taxon>
        <taxon>Gammaproteobacteria</taxon>
        <taxon>Vibrionales</taxon>
        <taxon>Vibrionaceae</taxon>
        <taxon>Vibrio</taxon>
    </lineage>
</organism>
<accession>A0A1G8HXJ3</accession>
<keyword evidence="2" id="KW-1185">Reference proteome</keyword>
<evidence type="ECO:0000313" key="2">
    <source>
        <dbReference type="Proteomes" id="UP000198854"/>
    </source>
</evidence>
<dbReference type="RefSeq" id="WP_176765701.1">
    <property type="nucleotide sequence ID" value="NZ_FNDD01000068.1"/>
</dbReference>
<name>A0A1G8HXJ3_9VIBR</name>